<sequence length="104" mass="12414">MFLHNGLASTIFNLREKEKFYRKYSWKDKDVFGYGVVFPPWKDKKILPYIFFTKNGARLGKVSMEEGDDNLRPFFELLSCSIEINFGNDLENKPFRYNIHKHNI</sequence>
<evidence type="ECO:0000313" key="1">
    <source>
        <dbReference type="Proteomes" id="UP000095281"/>
    </source>
</evidence>
<dbReference type="WBParaSite" id="MhA1_Contig1435.frz3.gene5">
    <property type="protein sequence ID" value="MhA1_Contig1435.frz3.gene5"/>
    <property type="gene ID" value="MhA1_Contig1435.frz3.gene5"/>
</dbReference>
<dbReference type="Proteomes" id="UP000095281">
    <property type="component" value="Unplaced"/>
</dbReference>
<dbReference type="InterPro" id="IPR043136">
    <property type="entry name" value="B30.2/SPRY_sf"/>
</dbReference>
<evidence type="ECO:0000313" key="2">
    <source>
        <dbReference type="WBParaSite" id="MhA1_Contig1435.frz3.gene5"/>
    </source>
</evidence>
<keyword evidence="1" id="KW-1185">Reference proteome</keyword>
<organism evidence="1 2">
    <name type="scientific">Meloidogyne hapla</name>
    <name type="common">Root-knot nematode worm</name>
    <dbReference type="NCBI Taxonomy" id="6305"/>
    <lineage>
        <taxon>Eukaryota</taxon>
        <taxon>Metazoa</taxon>
        <taxon>Ecdysozoa</taxon>
        <taxon>Nematoda</taxon>
        <taxon>Chromadorea</taxon>
        <taxon>Rhabditida</taxon>
        <taxon>Tylenchina</taxon>
        <taxon>Tylenchomorpha</taxon>
        <taxon>Tylenchoidea</taxon>
        <taxon>Meloidogynidae</taxon>
        <taxon>Meloidogyninae</taxon>
        <taxon>Meloidogyne</taxon>
    </lineage>
</organism>
<protein>
    <submittedName>
        <fullName evidence="2">Uncharacterized protein</fullName>
    </submittedName>
</protein>
<dbReference type="AlphaFoldDB" id="A0A1I8B6Q9"/>
<dbReference type="Gene3D" id="2.60.120.920">
    <property type="match status" value="1"/>
</dbReference>
<name>A0A1I8B6Q9_MELHA</name>
<reference evidence="2" key="1">
    <citation type="submission" date="2016-11" db="UniProtKB">
        <authorList>
            <consortium name="WormBaseParasite"/>
        </authorList>
    </citation>
    <scope>IDENTIFICATION</scope>
</reference>
<proteinExistence type="predicted"/>
<accession>A0A1I8B6Q9</accession>